<evidence type="ECO:0000313" key="3">
    <source>
        <dbReference type="Proteomes" id="UP001236507"/>
    </source>
</evidence>
<gene>
    <name evidence="2" type="ORF">QM524_14080</name>
</gene>
<reference evidence="2 3" key="1">
    <citation type="submission" date="2023-05" db="EMBL/GenBank/DDBJ databases">
        <title>Novel species of genus Flectobacillus isolated from stream in China.</title>
        <authorList>
            <person name="Lu H."/>
        </authorList>
    </citation>
    <scope>NUCLEOTIDE SEQUENCE [LARGE SCALE GENOMIC DNA]</scope>
    <source>
        <strain evidence="2 3">KCTC 42575</strain>
    </source>
</reference>
<feature type="transmembrane region" description="Helical" evidence="1">
    <location>
        <begin position="12"/>
        <end position="37"/>
    </location>
</feature>
<dbReference type="EMBL" id="JASHIF010000010">
    <property type="protein sequence ID" value="MDI9860338.1"/>
    <property type="molecule type" value="Genomic_DNA"/>
</dbReference>
<keyword evidence="3" id="KW-1185">Reference proteome</keyword>
<keyword evidence="1" id="KW-0472">Membrane</keyword>
<evidence type="ECO:0000313" key="2">
    <source>
        <dbReference type="EMBL" id="MDI9860338.1"/>
    </source>
</evidence>
<name>A0ABT6YB46_9BACT</name>
<sequence length="64" mass="6968">MVLLALNPLSKGVAISEMLILLLAIAFVGFLLGRWVVNAQNASLKKQLADTADELNDCQKQRNS</sequence>
<protein>
    <submittedName>
        <fullName evidence="2">Uncharacterized protein</fullName>
    </submittedName>
</protein>
<proteinExistence type="predicted"/>
<accession>A0ABT6YB46</accession>
<keyword evidence="1" id="KW-0812">Transmembrane</keyword>
<dbReference type="Proteomes" id="UP001236507">
    <property type="component" value="Unassembled WGS sequence"/>
</dbReference>
<dbReference type="RefSeq" id="WP_283345076.1">
    <property type="nucleotide sequence ID" value="NZ_JASHIF010000010.1"/>
</dbReference>
<evidence type="ECO:0000256" key="1">
    <source>
        <dbReference type="SAM" id="Phobius"/>
    </source>
</evidence>
<comment type="caution">
    <text evidence="2">The sequence shown here is derived from an EMBL/GenBank/DDBJ whole genome shotgun (WGS) entry which is preliminary data.</text>
</comment>
<organism evidence="2 3">
    <name type="scientific">Flectobacillus roseus</name>
    <dbReference type="NCBI Taxonomy" id="502259"/>
    <lineage>
        <taxon>Bacteria</taxon>
        <taxon>Pseudomonadati</taxon>
        <taxon>Bacteroidota</taxon>
        <taxon>Cytophagia</taxon>
        <taxon>Cytophagales</taxon>
        <taxon>Flectobacillaceae</taxon>
        <taxon>Flectobacillus</taxon>
    </lineage>
</organism>
<keyword evidence="1" id="KW-1133">Transmembrane helix</keyword>